<keyword evidence="4 9" id="KW-0808">Transferase</keyword>
<evidence type="ECO:0000313" key="12">
    <source>
        <dbReference type="EMBL" id="KYM76088.1"/>
    </source>
</evidence>
<comment type="subcellular location">
    <subcellularLocation>
        <location evidence="9">Cytoplasm</location>
    </subcellularLocation>
</comment>
<dbReference type="InterPro" id="IPR039398">
    <property type="entry name" value="Deltex_fam"/>
</dbReference>
<dbReference type="GO" id="GO:0008270">
    <property type="term" value="F:zinc ion binding"/>
    <property type="evidence" value="ECO:0007669"/>
    <property type="project" value="UniProtKB-KW"/>
</dbReference>
<dbReference type="Pfam" id="PF18102">
    <property type="entry name" value="DTC"/>
    <property type="match status" value="1"/>
</dbReference>
<dbReference type="STRING" id="520822.A0A195AV19"/>
<dbReference type="PANTHER" id="PTHR12622">
    <property type="entry name" value="DELTEX-RELATED"/>
    <property type="match status" value="1"/>
</dbReference>
<keyword evidence="6 8" id="KW-0863">Zinc-finger</keyword>
<feature type="region of interest" description="Disordered" evidence="10">
    <location>
        <begin position="365"/>
        <end position="400"/>
    </location>
</feature>
<dbReference type="GO" id="GO:0005634">
    <property type="term" value="C:nucleus"/>
    <property type="evidence" value="ECO:0007669"/>
    <property type="project" value="UniProtKB-ARBA"/>
</dbReference>
<dbReference type="InterPro" id="IPR004170">
    <property type="entry name" value="WWE_dom"/>
</dbReference>
<evidence type="ECO:0000256" key="3">
    <source>
        <dbReference type="ARBA" id="ARBA00009413"/>
    </source>
</evidence>
<evidence type="ECO:0000256" key="8">
    <source>
        <dbReference type="PROSITE-ProRule" id="PRU00175"/>
    </source>
</evidence>
<dbReference type="SUPFAM" id="SSF57850">
    <property type="entry name" value="RING/U-box"/>
    <property type="match status" value="1"/>
</dbReference>
<dbReference type="GO" id="GO:0005737">
    <property type="term" value="C:cytoplasm"/>
    <property type="evidence" value="ECO:0007669"/>
    <property type="project" value="UniProtKB-SubCell"/>
</dbReference>
<dbReference type="InterPro" id="IPR037197">
    <property type="entry name" value="WWE_dom_sf"/>
</dbReference>
<gene>
    <name evidence="12" type="ORF">ALC53_13573</name>
</gene>
<evidence type="ECO:0000313" key="13">
    <source>
        <dbReference type="Proteomes" id="UP000078540"/>
    </source>
</evidence>
<evidence type="ECO:0000256" key="7">
    <source>
        <dbReference type="ARBA" id="ARBA00022833"/>
    </source>
</evidence>
<dbReference type="Pfam" id="PF02825">
    <property type="entry name" value="WWE"/>
    <property type="match status" value="1"/>
</dbReference>
<organism evidence="12 13">
    <name type="scientific">Atta colombica</name>
    <dbReference type="NCBI Taxonomy" id="520822"/>
    <lineage>
        <taxon>Eukaryota</taxon>
        <taxon>Metazoa</taxon>
        <taxon>Ecdysozoa</taxon>
        <taxon>Arthropoda</taxon>
        <taxon>Hexapoda</taxon>
        <taxon>Insecta</taxon>
        <taxon>Pterygota</taxon>
        <taxon>Neoptera</taxon>
        <taxon>Endopterygota</taxon>
        <taxon>Hymenoptera</taxon>
        <taxon>Apocrita</taxon>
        <taxon>Aculeata</taxon>
        <taxon>Formicoidea</taxon>
        <taxon>Formicidae</taxon>
        <taxon>Myrmicinae</taxon>
        <taxon>Atta</taxon>
    </lineage>
</organism>
<dbReference type="GO" id="GO:0007219">
    <property type="term" value="P:Notch signaling pathway"/>
    <property type="evidence" value="ECO:0007669"/>
    <property type="project" value="InterPro"/>
</dbReference>
<evidence type="ECO:0000256" key="9">
    <source>
        <dbReference type="RuleBase" id="RU367105"/>
    </source>
</evidence>
<evidence type="ECO:0000256" key="6">
    <source>
        <dbReference type="ARBA" id="ARBA00022771"/>
    </source>
</evidence>
<dbReference type="InterPro" id="IPR001841">
    <property type="entry name" value="Znf_RING"/>
</dbReference>
<dbReference type="InterPro" id="IPR013083">
    <property type="entry name" value="Znf_RING/FYVE/PHD"/>
</dbReference>
<dbReference type="UniPathway" id="UPA00143"/>
<dbReference type="Proteomes" id="UP000078540">
    <property type="component" value="Unassembled WGS sequence"/>
</dbReference>
<proteinExistence type="inferred from homology"/>
<evidence type="ECO:0000256" key="5">
    <source>
        <dbReference type="ARBA" id="ARBA00022723"/>
    </source>
</evidence>
<keyword evidence="7 9" id="KW-0862">Zinc</keyword>
<comment type="similarity">
    <text evidence="3 9">Belongs to the Deltex family.</text>
</comment>
<dbReference type="Gene3D" id="3.30.40.10">
    <property type="entry name" value="Zinc/RING finger domain, C3HC4 (zinc finger)"/>
    <property type="match status" value="1"/>
</dbReference>
<evidence type="ECO:0000256" key="2">
    <source>
        <dbReference type="ARBA" id="ARBA00004906"/>
    </source>
</evidence>
<dbReference type="InterPro" id="IPR039396">
    <property type="entry name" value="Deltex_C"/>
</dbReference>
<dbReference type="SUPFAM" id="SSF117839">
    <property type="entry name" value="WWE domain"/>
    <property type="match status" value="1"/>
</dbReference>
<protein>
    <recommendedName>
        <fullName evidence="9">E3 ubiquitin-protein ligase</fullName>
        <ecNumber evidence="9">2.3.2.27</ecNumber>
    </recommendedName>
</protein>
<dbReference type="AlphaFoldDB" id="A0A195AV19"/>
<dbReference type="EC" id="2.3.2.27" evidence="9"/>
<dbReference type="CDD" id="cd09633">
    <property type="entry name" value="Deltex_C"/>
    <property type="match status" value="1"/>
</dbReference>
<evidence type="ECO:0000256" key="4">
    <source>
        <dbReference type="ARBA" id="ARBA00022679"/>
    </source>
</evidence>
<dbReference type="Pfam" id="PF00097">
    <property type="entry name" value="zf-C3HC4"/>
    <property type="match status" value="1"/>
</dbReference>
<dbReference type="Gene3D" id="3.30.720.50">
    <property type="match status" value="1"/>
</dbReference>
<name>A0A195AV19_9HYME</name>
<dbReference type="Gene3D" id="3.30.390.130">
    <property type="match status" value="1"/>
</dbReference>
<feature type="domain" description="RING-type" evidence="11">
    <location>
        <begin position="455"/>
        <end position="500"/>
    </location>
</feature>
<reference evidence="12 13" key="1">
    <citation type="submission" date="2015-09" db="EMBL/GenBank/DDBJ databases">
        <title>Atta colombica WGS genome.</title>
        <authorList>
            <person name="Nygaard S."/>
            <person name="Hu H."/>
            <person name="Boomsma J."/>
            <person name="Zhang G."/>
        </authorList>
    </citation>
    <scope>NUCLEOTIDE SEQUENCE [LARGE SCALE GENOMIC DNA]</scope>
    <source>
        <strain evidence="12">Treedump-2</strain>
        <tissue evidence="12">Whole body</tissue>
    </source>
</reference>
<evidence type="ECO:0000256" key="1">
    <source>
        <dbReference type="ARBA" id="ARBA00000900"/>
    </source>
</evidence>
<dbReference type="GO" id="GO:0016567">
    <property type="term" value="P:protein ubiquitination"/>
    <property type="evidence" value="ECO:0007669"/>
    <property type="project" value="UniProtKB-UniRule"/>
</dbReference>
<feature type="region of interest" description="Disordered" evidence="10">
    <location>
        <begin position="309"/>
        <end position="344"/>
    </location>
</feature>
<accession>A0A195AV19</accession>
<keyword evidence="9" id="KW-0963">Cytoplasm</keyword>
<dbReference type="GO" id="GO:0061630">
    <property type="term" value="F:ubiquitin protein ligase activity"/>
    <property type="evidence" value="ECO:0007669"/>
    <property type="project" value="UniProtKB-UniRule"/>
</dbReference>
<dbReference type="PROSITE" id="PS50089">
    <property type="entry name" value="ZF_RING_2"/>
    <property type="match status" value="1"/>
</dbReference>
<keyword evidence="13" id="KW-1185">Reference proteome</keyword>
<dbReference type="EMBL" id="KQ976736">
    <property type="protein sequence ID" value="KYM76088.1"/>
    <property type="molecule type" value="Genomic_DNA"/>
</dbReference>
<dbReference type="SMART" id="SM00184">
    <property type="entry name" value="RING"/>
    <property type="match status" value="1"/>
</dbReference>
<comment type="catalytic activity">
    <reaction evidence="1 9">
        <text>S-ubiquitinyl-[E2 ubiquitin-conjugating enzyme]-L-cysteine + [acceptor protein]-L-lysine = [E2 ubiquitin-conjugating enzyme]-L-cysteine + N(6)-ubiquitinyl-[acceptor protein]-L-lysine.</text>
        <dbReference type="EC" id="2.3.2.27"/>
    </reaction>
</comment>
<evidence type="ECO:0000256" key="10">
    <source>
        <dbReference type="SAM" id="MobiDB-lite"/>
    </source>
</evidence>
<evidence type="ECO:0000259" key="11">
    <source>
        <dbReference type="PROSITE" id="PS50089"/>
    </source>
</evidence>
<dbReference type="InterPro" id="IPR018957">
    <property type="entry name" value="Znf_C3HC4_RING-type"/>
</dbReference>
<sequence>FSGGKKGSRYFLKFLATRKRSTYESARLVSRSRTRNQRDSWAFLCVPCLGQGPFLTISFPPACDNDEYFECIVLERDIFSRIVVLVSGITLEQPVKRRAVHTTSLGGSFRNSGQSELALDHSAHGPGHRLPGAFMVAPGPPSHFSGSKKGTGVTTCVLPVTRVAHPRELLRLLYGILYHVGSSTLKLLENRGKDDHYSYFSPIACHIETIPNERLSTLQAASTADFDCHNEPIHNGPITMRFDLGDKTIDISKTYLGFPYIINFCNLTQVRCCTGYVRPIRRIQQAPYPLVKVALEELQVTSGRKSASVTVKSSTVKVTHKKSSNGSTKKNNKKSKSGETNGPTNIARVILSNFNIFGSKHGIENTPATTNVESTQKRKTWDTVLDVDSSSTKSGRRPSVDTVSTYLSHENPVDLLDSSMGSDDAFKDSILGMDATSDVISQYVKVVESDGSDSCPVCLGTPEPLTVELTRCRHRLHLACLNAMLSSQQPPMYIQCPVCRMIYGEKRGNQPPGMMNWTRIPRALPGFPKTNTIQITYEELISLSLNKYIYSGRNIYINFHFNFLSIPSGIQSNEHPNPGQAYYAVGFPRVCYLPDNSLGRRVLRLLQVAFERRLIFTIGRSVTTGREDVVTWNEIHHKTELGPSTSGHGYPDHSYLERTLAELAAQGVTDGQ</sequence>
<comment type="pathway">
    <text evidence="2 9">Protein modification; protein ubiquitination.</text>
</comment>
<dbReference type="InterPro" id="IPR039399">
    <property type="entry name" value="Deltex_C_sf"/>
</dbReference>
<keyword evidence="5 9" id="KW-0479">Metal-binding</keyword>
<feature type="non-terminal residue" evidence="12">
    <location>
        <position position="1"/>
    </location>
</feature>